<comment type="caution">
    <text evidence="2">The sequence shown here is derived from an EMBL/GenBank/DDBJ whole genome shotgun (WGS) entry which is preliminary data.</text>
</comment>
<keyword evidence="1" id="KW-0732">Signal</keyword>
<proteinExistence type="predicted"/>
<dbReference type="InParanoid" id="A0A1E1KN26"/>
<sequence>MKFLLLAFLTATTNAFTVVVCAPQGAATIADVEWAISNKRADLGLGGKGFWKKAGAWEHSLHTSFSRLGNY</sequence>
<name>A0A1E1KN26_9HELO</name>
<keyword evidence="3" id="KW-1185">Reference proteome</keyword>
<feature type="chain" id="PRO_5011977831" evidence="1">
    <location>
        <begin position="16"/>
        <end position="71"/>
    </location>
</feature>
<evidence type="ECO:0000256" key="1">
    <source>
        <dbReference type="SAM" id="SignalP"/>
    </source>
</evidence>
<dbReference type="EMBL" id="FJUW01000016">
    <property type="protein sequence ID" value="CZS99407.1"/>
    <property type="molecule type" value="Genomic_DNA"/>
</dbReference>
<organism evidence="2 3">
    <name type="scientific">Rhynchosporium graminicola</name>
    <dbReference type="NCBI Taxonomy" id="2792576"/>
    <lineage>
        <taxon>Eukaryota</taxon>
        <taxon>Fungi</taxon>
        <taxon>Dikarya</taxon>
        <taxon>Ascomycota</taxon>
        <taxon>Pezizomycotina</taxon>
        <taxon>Leotiomycetes</taxon>
        <taxon>Helotiales</taxon>
        <taxon>Ploettnerulaceae</taxon>
        <taxon>Rhynchosporium</taxon>
    </lineage>
</organism>
<protein>
    <submittedName>
        <fullName evidence="2">Uncharacterized protein</fullName>
    </submittedName>
</protein>
<gene>
    <name evidence="2" type="ORF">RCO7_00629</name>
</gene>
<feature type="signal peptide" evidence="1">
    <location>
        <begin position="1"/>
        <end position="15"/>
    </location>
</feature>
<evidence type="ECO:0000313" key="2">
    <source>
        <dbReference type="EMBL" id="CZS99407.1"/>
    </source>
</evidence>
<dbReference type="Proteomes" id="UP000178129">
    <property type="component" value="Unassembled WGS sequence"/>
</dbReference>
<reference evidence="3" key="1">
    <citation type="submission" date="2016-03" db="EMBL/GenBank/DDBJ databases">
        <authorList>
            <person name="Ploux O."/>
        </authorList>
    </citation>
    <scope>NUCLEOTIDE SEQUENCE [LARGE SCALE GENOMIC DNA]</scope>
    <source>
        <strain evidence="3">UK7</strain>
    </source>
</reference>
<evidence type="ECO:0000313" key="3">
    <source>
        <dbReference type="Proteomes" id="UP000178129"/>
    </source>
</evidence>
<accession>A0A1E1KN26</accession>
<dbReference type="AlphaFoldDB" id="A0A1E1KN26"/>